<evidence type="ECO:0000259" key="7">
    <source>
        <dbReference type="PROSITE" id="PS51173"/>
    </source>
</evidence>
<dbReference type="Gene3D" id="2.60.40.290">
    <property type="match status" value="1"/>
</dbReference>
<evidence type="ECO:0000256" key="2">
    <source>
        <dbReference type="ARBA" id="ARBA00023277"/>
    </source>
</evidence>
<dbReference type="Gene3D" id="2.60.40.10">
    <property type="entry name" value="Immunoglobulins"/>
    <property type="match status" value="1"/>
</dbReference>
<evidence type="ECO:0000256" key="3">
    <source>
        <dbReference type="ARBA" id="ARBA00023295"/>
    </source>
</evidence>
<dbReference type="PROSITE" id="PS50853">
    <property type="entry name" value="FN3"/>
    <property type="match status" value="1"/>
</dbReference>
<gene>
    <name evidence="8" type="ORF">GCM10009787_46200</name>
</gene>
<keyword evidence="4" id="KW-0624">Polysaccharide degradation</keyword>
<dbReference type="Pfam" id="PF00041">
    <property type="entry name" value="fn3"/>
    <property type="match status" value="1"/>
</dbReference>
<dbReference type="Pfam" id="PF00553">
    <property type="entry name" value="CBM_2"/>
    <property type="match status" value="1"/>
</dbReference>
<name>A0ABN3BR35_9ACTN</name>
<evidence type="ECO:0000256" key="5">
    <source>
        <dbReference type="SAM" id="MobiDB-lite"/>
    </source>
</evidence>
<protein>
    <submittedName>
        <fullName evidence="8">Cellulose binding domain-containing protein</fullName>
    </submittedName>
</protein>
<dbReference type="InterPro" id="IPR036116">
    <property type="entry name" value="FN3_sf"/>
</dbReference>
<keyword evidence="3" id="KW-0326">Glycosidase</keyword>
<dbReference type="PANTHER" id="PTHR43576">
    <property type="entry name" value="ALPHA-L-ARABINOFURANOSIDASE C-RELATED"/>
    <property type="match status" value="1"/>
</dbReference>
<dbReference type="SUPFAM" id="SSF49265">
    <property type="entry name" value="Fibronectin type III"/>
    <property type="match status" value="1"/>
</dbReference>
<dbReference type="InterPro" id="IPR008965">
    <property type="entry name" value="CBM2/CBM3_carb-bd_dom_sf"/>
</dbReference>
<dbReference type="PROSITE" id="PS51173">
    <property type="entry name" value="CBM2"/>
    <property type="match status" value="1"/>
</dbReference>
<evidence type="ECO:0000256" key="4">
    <source>
        <dbReference type="ARBA" id="ARBA00023326"/>
    </source>
</evidence>
<dbReference type="InterPro" id="IPR001919">
    <property type="entry name" value="CBD2"/>
</dbReference>
<evidence type="ECO:0000259" key="6">
    <source>
        <dbReference type="PROSITE" id="PS50853"/>
    </source>
</evidence>
<keyword evidence="9" id="KW-1185">Reference proteome</keyword>
<evidence type="ECO:0000256" key="1">
    <source>
        <dbReference type="ARBA" id="ARBA00022729"/>
    </source>
</evidence>
<keyword evidence="1" id="KW-0732">Signal</keyword>
<dbReference type="Gene3D" id="2.60.40.1180">
    <property type="entry name" value="Golgi alpha-mannosidase II"/>
    <property type="match status" value="1"/>
</dbReference>
<reference evidence="8 9" key="1">
    <citation type="journal article" date="2019" name="Int. J. Syst. Evol. Microbiol.">
        <title>The Global Catalogue of Microorganisms (GCM) 10K type strain sequencing project: providing services to taxonomists for standard genome sequencing and annotation.</title>
        <authorList>
            <consortium name="The Broad Institute Genomics Platform"/>
            <consortium name="The Broad Institute Genome Sequencing Center for Infectious Disease"/>
            <person name="Wu L."/>
            <person name="Ma J."/>
        </authorList>
    </citation>
    <scope>NUCLEOTIDE SEQUENCE [LARGE SCALE GENOMIC DNA]</scope>
    <source>
        <strain evidence="8 9">JCM 14924</strain>
    </source>
</reference>
<sequence length="730" mass="76125">MSPARNDSLPRRHHVRPREDPMPRLHRPGRPAGAGARPFARGAAVLATALALLSPLAGVAPAAVQEAEVADVGVRVNAQAALGRLPDTARGVNAAIWDAHMNDPEVAGLMAEADVGAMRYPGGSYADIYHWKTHTAPGGYVAPGTGFDSFMGTVRATGAQPILIANYGSGTPEEAAEWVRYANVTKDYGAKYWEIGNEIYGNGHYGSGWEHDEHEDKGPREYARQVRAYAAAMKAVDPSVKVGAVLTTPGQWPDGVVGEGDAGDWNHTVLSEVTDVIDFVSVHWYAGGSDTTAQDALDRLAGLPGELREVRSQIDRYAGAGSPRIGIALTEINTNTGGARLTARPNGLFAADALMTALENGVFSVDWWNTHNGAGQITTVDGETDYGDMGMLSSGACTGDVCEPAPNTPFHPYYGMKMTSELGTAGDTMVAAESSAQDVSAHAVLRRDGRLSVLLVNKNPDTARTVDLDYAGFTPSAAAPEVRRYARGDSDITAVTGGQVSASRATVPPYALLTVTLEPQPGTGPGASAAGTPGTPRLEAVTDTTARLSWESASGAARYLVQERDGAHTRLVGETTTGTSVTLRNLPPGSSHTVNVLAADASGRLSAPSSPLTFTTGTPPEAPCAVSYHRDTSWGNGFVATVTVRNLSSTAITGWTVDWDWPADGQSVSSGWNAAFQQTGRHVRVTAPEGAGPLAPDGGSTASFGFVGANDGPNPEPTVFRLNGTVCSGG</sequence>
<evidence type="ECO:0000313" key="9">
    <source>
        <dbReference type="Proteomes" id="UP001501391"/>
    </source>
</evidence>
<keyword evidence="3" id="KW-0378">Hydrolase</keyword>
<organism evidence="8 9">
    <name type="scientific">Streptomyces bangladeshensis</name>
    <dbReference type="NCBI Taxonomy" id="295352"/>
    <lineage>
        <taxon>Bacteria</taxon>
        <taxon>Bacillati</taxon>
        <taxon>Actinomycetota</taxon>
        <taxon>Actinomycetes</taxon>
        <taxon>Kitasatosporales</taxon>
        <taxon>Streptomycetaceae</taxon>
        <taxon>Streptomyces</taxon>
    </lineage>
</organism>
<dbReference type="CDD" id="cd00063">
    <property type="entry name" value="FN3"/>
    <property type="match status" value="1"/>
</dbReference>
<evidence type="ECO:0000313" key="8">
    <source>
        <dbReference type="EMBL" id="GAA2199404.1"/>
    </source>
</evidence>
<feature type="region of interest" description="Disordered" evidence="5">
    <location>
        <begin position="1"/>
        <end position="36"/>
    </location>
</feature>
<dbReference type="InterPro" id="IPR017853">
    <property type="entry name" value="GH"/>
</dbReference>
<dbReference type="Gene3D" id="3.20.20.80">
    <property type="entry name" value="Glycosidases"/>
    <property type="match status" value="1"/>
</dbReference>
<dbReference type="InterPro" id="IPR013783">
    <property type="entry name" value="Ig-like_fold"/>
</dbReference>
<dbReference type="SUPFAM" id="SSF49384">
    <property type="entry name" value="Carbohydrate-binding domain"/>
    <property type="match status" value="1"/>
</dbReference>
<dbReference type="SUPFAM" id="SSF51445">
    <property type="entry name" value="(Trans)glycosidases"/>
    <property type="match status" value="1"/>
</dbReference>
<keyword evidence="2" id="KW-0119">Carbohydrate metabolism</keyword>
<proteinExistence type="predicted"/>
<feature type="domain" description="Fibronectin type-III" evidence="6">
    <location>
        <begin position="532"/>
        <end position="621"/>
    </location>
</feature>
<dbReference type="Proteomes" id="UP001501391">
    <property type="component" value="Unassembled WGS sequence"/>
</dbReference>
<dbReference type="PANTHER" id="PTHR43576:SF3">
    <property type="entry name" value="ALPHA-L-ARABINOFURANOSIDASE C"/>
    <property type="match status" value="1"/>
</dbReference>
<dbReference type="SMART" id="SM00060">
    <property type="entry name" value="FN3"/>
    <property type="match status" value="1"/>
</dbReference>
<comment type="caution">
    <text evidence="8">The sequence shown here is derived from an EMBL/GenBank/DDBJ whole genome shotgun (WGS) entry which is preliminary data.</text>
</comment>
<dbReference type="SMART" id="SM00637">
    <property type="entry name" value="CBD_II"/>
    <property type="match status" value="1"/>
</dbReference>
<dbReference type="InterPro" id="IPR013780">
    <property type="entry name" value="Glyco_hydro_b"/>
</dbReference>
<dbReference type="EMBL" id="BAAAOQ010000015">
    <property type="protein sequence ID" value="GAA2199404.1"/>
    <property type="molecule type" value="Genomic_DNA"/>
</dbReference>
<accession>A0ABN3BR35</accession>
<dbReference type="InterPro" id="IPR003961">
    <property type="entry name" value="FN3_dom"/>
</dbReference>
<dbReference type="InterPro" id="IPR012291">
    <property type="entry name" value="CBM2_carb-bd_dom_sf"/>
</dbReference>
<feature type="domain" description="CBM2" evidence="7">
    <location>
        <begin position="617"/>
        <end position="730"/>
    </location>
</feature>